<protein>
    <recommendedName>
        <fullName evidence="8">Cell cycle checkpoint protein RAD1</fullName>
    </recommendedName>
</protein>
<keyword evidence="3" id="KW-0227">DNA damage</keyword>
<evidence type="ECO:0000256" key="1">
    <source>
        <dbReference type="ARBA" id="ARBA00004123"/>
    </source>
</evidence>
<sequence length="271" mass="31365">MTEYENYRLYAKLTKTKPLMKALKSINIEENCTFQISSEGIRVTVEYSKFLQANLFINSQCFDEFQVSDEDVITFSVNLNVITECLGMFSGIDCIVKLLYKDNGSPLVFLMVHIGDCDFTTECKIKTKNYEDPNEYELNEDCPQHNIVIFNGPFIYELILEFDKTAEEVEINITPTQPHFKMTTIGVILSESEFEIAKSSDMILRFECKQATSFRYKYMHIRMLQKALALSSKAAIKTDSSGLLELHLMMKSNRDEAEMYIQYFITPLVDY</sequence>
<evidence type="ECO:0000313" key="7">
    <source>
        <dbReference type="Proteomes" id="UP000015102"/>
    </source>
</evidence>
<dbReference type="Gene3D" id="3.70.10.10">
    <property type="match status" value="1"/>
</dbReference>
<dbReference type="InterPro" id="IPR003021">
    <property type="entry name" value="Rad1_Rec1_Rad17"/>
</dbReference>
<dbReference type="InterPro" id="IPR003011">
    <property type="entry name" value="Cell_cycle_checkpoint_Rad1"/>
</dbReference>
<evidence type="ECO:0000256" key="5">
    <source>
        <dbReference type="ARBA" id="ARBA00023242"/>
    </source>
</evidence>
<dbReference type="STRING" id="36166.T1GQR1"/>
<evidence type="ECO:0000256" key="2">
    <source>
        <dbReference type="ARBA" id="ARBA00010991"/>
    </source>
</evidence>
<evidence type="ECO:0000256" key="4">
    <source>
        <dbReference type="ARBA" id="ARBA00023204"/>
    </source>
</evidence>
<dbReference type="Proteomes" id="UP000015102">
    <property type="component" value="Unassembled WGS sequence"/>
</dbReference>
<dbReference type="GO" id="GO:0006281">
    <property type="term" value="P:DNA repair"/>
    <property type="evidence" value="ECO:0007669"/>
    <property type="project" value="UniProtKB-KW"/>
</dbReference>
<dbReference type="GO" id="GO:0000077">
    <property type="term" value="P:DNA damage checkpoint signaling"/>
    <property type="evidence" value="ECO:0007669"/>
    <property type="project" value="InterPro"/>
</dbReference>
<dbReference type="EMBL" id="CAQQ02196360">
    <property type="status" value="NOT_ANNOTATED_CDS"/>
    <property type="molecule type" value="Genomic_DNA"/>
</dbReference>
<organism evidence="6 7">
    <name type="scientific">Megaselia scalaris</name>
    <name type="common">Humpbacked fly</name>
    <name type="synonym">Phora scalaris</name>
    <dbReference type="NCBI Taxonomy" id="36166"/>
    <lineage>
        <taxon>Eukaryota</taxon>
        <taxon>Metazoa</taxon>
        <taxon>Ecdysozoa</taxon>
        <taxon>Arthropoda</taxon>
        <taxon>Hexapoda</taxon>
        <taxon>Insecta</taxon>
        <taxon>Pterygota</taxon>
        <taxon>Neoptera</taxon>
        <taxon>Endopterygota</taxon>
        <taxon>Diptera</taxon>
        <taxon>Brachycera</taxon>
        <taxon>Muscomorpha</taxon>
        <taxon>Platypezoidea</taxon>
        <taxon>Phoridae</taxon>
        <taxon>Megaseliini</taxon>
        <taxon>Megaselia</taxon>
    </lineage>
</organism>
<dbReference type="PRINTS" id="PR01246">
    <property type="entry name" value="RAD1REPAIR"/>
</dbReference>
<name>T1GQR1_MEGSC</name>
<dbReference type="AlphaFoldDB" id="T1GQR1"/>
<dbReference type="PANTHER" id="PTHR10870">
    <property type="entry name" value="CELL CYCLE CHECKPOINT PROTEIN RAD1"/>
    <property type="match status" value="1"/>
</dbReference>
<dbReference type="Pfam" id="PF02144">
    <property type="entry name" value="Rad1"/>
    <property type="match status" value="1"/>
</dbReference>
<dbReference type="HOGENOM" id="CLU_035332_2_0_1"/>
<dbReference type="PRINTS" id="PR01245">
    <property type="entry name" value="RAD1REC1"/>
</dbReference>
<keyword evidence="7" id="KW-1185">Reference proteome</keyword>
<proteinExistence type="inferred from homology"/>
<dbReference type="GO" id="GO:0030896">
    <property type="term" value="C:checkpoint clamp complex"/>
    <property type="evidence" value="ECO:0007669"/>
    <property type="project" value="TreeGrafter"/>
</dbReference>
<reference evidence="6" key="2">
    <citation type="submission" date="2015-06" db="UniProtKB">
        <authorList>
            <consortium name="EnsemblMetazoa"/>
        </authorList>
    </citation>
    <scope>IDENTIFICATION</scope>
</reference>
<dbReference type="EnsemblMetazoa" id="MESCA005974-RA">
    <property type="protein sequence ID" value="MESCA005974-PA"/>
    <property type="gene ID" value="MESCA005974"/>
</dbReference>
<keyword evidence="4" id="KW-0234">DNA repair</keyword>
<dbReference type="CDD" id="cd00577">
    <property type="entry name" value="PCNA"/>
    <property type="match status" value="1"/>
</dbReference>
<reference evidence="7" key="1">
    <citation type="submission" date="2013-02" db="EMBL/GenBank/DDBJ databases">
        <authorList>
            <person name="Hughes D."/>
        </authorList>
    </citation>
    <scope>NUCLEOTIDE SEQUENCE</scope>
    <source>
        <strain>Durham</strain>
        <strain evidence="7">NC isolate 2 -- Noor lab</strain>
    </source>
</reference>
<comment type="subcellular location">
    <subcellularLocation>
        <location evidence="1">Nucleus</location>
    </subcellularLocation>
</comment>
<keyword evidence="5" id="KW-0539">Nucleus</keyword>
<evidence type="ECO:0008006" key="8">
    <source>
        <dbReference type="Google" id="ProtNLM"/>
    </source>
</evidence>
<dbReference type="OMA" id="WSQAYKF"/>
<evidence type="ECO:0000256" key="3">
    <source>
        <dbReference type="ARBA" id="ARBA00022763"/>
    </source>
</evidence>
<accession>T1GQR1</accession>
<dbReference type="PANTHER" id="PTHR10870:SF0">
    <property type="entry name" value="CELL CYCLE CHECKPOINT PROTEIN RAD1"/>
    <property type="match status" value="1"/>
</dbReference>
<dbReference type="InterPro" id="IPR046938">
    <property type="entry name" value="DNA_clamp_sf"/>
</dbReference>
<comment type="similarity">
    <text evidence="2">Belongs to the rad1 family.</text>
</comment>
<evidence type="ECO:0000313" key="6">
    <source>
        <dbReference type="EnsemblMetazoa" id="MESCA005974-PA"/>
    </source>
</evidence>
<dbReference type="SUPFAM" id="SSF55979">
    <property type="entry name" value="DNA clamp"/>
    <property type="match status" value="2"/>
</dbReference>